<comment type="caution">
    <text evidence="2">The sequence shown here is derived from an EMBL/GenBank/DDBJ whole genome shotgun (WGS) entry which is preliminary data.</text>
</comment>
<keyword evidence="3" id="KW-1185">Reference proteome</keyword>
<sequence length="498" mass="57019">MAAKDVVLQVSSLVTESMNEKLRKIYRDEITEFGNRPTIYRVSHDVRVDDTGAYEPKIISIGPYHHGLETLQPMEAIKWEYLHDLLARNQGSQNDKLRKYSDVVSACEPNLRSRYSDIIDLSPEKFVELLILDGCFIIEFLLKREEGKQQKENRGKSNSGISEKRNLPLLRHDLLLLENQVPFSVLEKISDEMGLGELYVLDLIIDFLTKGKMSKEEILSADDVVTVEKPIQHILHVYHLCLLQGIKQKANTPKISPGEVCLVKIKSAISRIFIGILYFLVSIFQTLILRRPICLTDRNRLKSIKSTMRIIPSATELEESGVSFIRNLDVTGTCFYMNVSFNGGDFWMPYLSLENFVNSEFRNLLAFEQTYPHSGSNFTSYVTLMCNILDSAGDVAILRRARILENNYGSDKEVAQMFNSLRSVTNLSVKKPHYLSGEFEKLNRYCESDRHRWRAALVNDYFSSPWTIISFSAAVFLIGLTCLQTIYAILTYYLQPNT</sequence>
<dbReference type="InterPro" id="IPR004158">
    <property type="entry name" value="DUF247_pln"/>
</dbReference>
<dbReference type="EMBL" id="LFYR01001173">
    <property type="protein sequence ID" value="KMZ64205.1"/>
    <property type="molecule type" value="Genomic_DNA"/>
</dbReference>
<dbReference type="PANTHER" id="PTHR31170:SF25">
    <property type="entry name" value="BNAA09G04570D PROTEIN"/>
    <property type="match status" value="1"/>
</dbReference>
<dbReference type="PANTHER" id="PTHR31170">
    <property type="entry name" value="BNAC04G53230D PROTEIN"/>
    <property type="match status" value="1"/>
</dbReference>
<dbReference type="AlphaFoldDB" id="A0A0K9P7R8"/>
<proteinExistence type="predicted"/>
<evidence type="ECO:0000313" key="2">
    <source>
        <dbReference type="EMBL" id="KMZ64205.1"/>
    </source>
</evidence>
<reference evidence="3" key="1">
    <citation type="journal article" date="2016" name="Nature">
        <title>The genome of the seagrass Zostera marina reveals angiosperm adaptation to the sea.</title>
        <authorList>
            <person name="Olsen J.L."/>
            <person name="Rouze P."/>
            <person name="Verhelst B."/>
            <person name="Lin Y.-C."/>
            <person name="Bayer T."/>
            <person name="Collen J."/>
            <person name="Dattolo E."/>
            <person name="De Paoli E."/>
            <person name="Dittami S."/>
            <person name="Maumus F."/>
            <person name="Michel G."/>
            <person name="Kersting A."/>
            <person name="Lauritano C."/>
            <person name="Lohaus R."/>
            <person name="Toepel M."/>
            <person name="Tonon T."/>
            <person name="Vanneste K."/>
            <person name="Amirebrahimi M."/>
            <person name="Brakel J."/>
            <person name="Bostroem C."/>
            <person name="Chovatia M."/>
            <person name="Grimwood J."/>
            <person name="Jenkins J.W."/>
            <person name="Jueterbock A."/>
            <person name="Mraz A."/>
            <person name="Stam W.T."/>
            <person name="Tice H."/>
            <person name="Bornberg-Bauer E."/>
            <person name="Green P.J."/>
            <person name="Pearson G.A."/>
            <person name="Procaccini G."/>
            <person name="Duarte C.M."/>
            <person name="Schmutz J."/>
            <person name="Reusch T.B.H."/>
            <person name="Van de Peer Y."/>
        </authorList>
    </citation>
    <scope>NUCLEOTIDE SEQUENCE [LARGE SCALE GENOMIC DNA]</scope>
    <source>
        <strain evidence="3">cv. Finnish</strain>
    </source>
</reference>
<accession>A0A0K9P7R8</accession>
<keyword evidence="1" id="KW-0812">Transmembrane</keyword>
<evidence type="ECO:0000313" key="3">
    <source>
        <dbReference type="Proteomes" id="UP000036987"/>
    </source>
</evidence>
<dbReference type="Proteomes" id="UP000036987">
    <property type="component" value="Unassembled WGS sequence"/>
</dbReference>
<name>A0A0K9P7R8_ZOSMR</name>
<gene>
    <name evidence="2" type="ORF">ZOSMA_37G00850</name>
</gene>
<feature type="transmembrane region" description="Helical" evidence="1">
    <location>
        <begin position="468"/>
        <end position="494"/>
    </location>
</feature>
<dbReference type="Pfam" id="PF03140">
    <property type="entry name" value="DUF247"/>
    <property type="match status" value="1"/>
</dbReference>
<evidence type="ECO:0000256" key="1">
    <source>
        <dbReference type="SAM" id="Phobius"/>
    </source>
</evidence>
<dbReference type="OMA" id="WWHRNRA"/>
<keyword evidence="1" id="KW-0472">Membrane</keyword>
<protein>
    <submittedName>
        <fullName evidence="2">Uncharacterized protein</fullName>
    </submittedName>
</protein>
<feature type="transmembrane region" description="Helical" evidence="1">
    <location>
        <begin position="268"/>
        <end position="289"/>
    </location>
</feature>
<organism evidence="2 3">
    <name type="scientific">Zostera marina</name>
    <name type="common">Eelgrass</name>
    <dbReference type="NCBI Taxonomy" id="29655"/>
    <lineage>
        <taxon>Eukaryota</taxon>
        <taxon>Viridiplantae</taxon>
        <taxon>Streptophyta</taxon>
        <taxon>Embryophyta</taxon>
        <taxon>Tracheophyta</taxon>
        <taxon>Spermatophyta</taxon>
        <taxon>Magnoliopsida</taxon>
        <taxon>Liliopsida</taxon>
        <taxon>Zosteraceae</taxon>
        <taxon>Zostera</taxon>
    </lineage>
</organism>
<keyword evidence="1" id="KW-1133">Transmembrane helix</keyword>
<dbReference type="OrthoDB" id="1589813at2759"/>